<proteinExistence type="predicted"/>
<protein>
    <recommendedName>
        <fullName evidence="3">PRC-barrel domain-containing protein</fullName>
    </recommendedName>
</protein>
<evidence type="ECO:0000313" key="1">
    <source>
        <dbReference type="EMBL" id="MFC4376146.1"/>
    </source>
</evidence>
<reference evidence="2" key="1">
    <citation type="journal article" date="2019" name="Int. J. Syst. Evol. Microbiol.">
        <title>The Global Catalogue of Microorganisms (GCM) 10K type strain sequencing project: providing services to taxonomists for standard genome sequencing and annotation.</title>
        <authorList>
            <consortium name="The Broad Institute Genomics Platform"/>
            <consortium name="The Broad Institute Genome Sequencing Center for Infectious Disease"/>
            <person name="Wu L."/>
            <person name="Ma J."/>
        </authorList>
    </citation>
    <scope>NUCLEOTIDE SEQUENCE [LARGE SCALE GENOMIC DNA]</scope>
    <source>
        <strain evidence="2">IBRC-M 10490</strain>
    </source>
</reference>
<evidence type="ECO:0008006" key="3">
    <source>
        <dbReference type="Google" id="ProtNLM"/>
    </source>
</evidence>
<evidence type="ECO:0000313" key="2">
    <source>
        <dbReference type="Proteomes" id="UP001595844"/>
    </source>
</evidence>
<sequence length="121" mass="13971">MMRARDLIDARVWDADGRQGVVLDLRAIPVRKGDRTALVVEGLVVGRHRIRLLGYERREERGPALLRWLVGLLHRDTRYVELTRCTLDTDGTVRLRSTWDGYPTLREVRAPDRNTARGRPS</sequence>
<organism evidence="1 2">
    <name type="scientific">Nocardia halotolerans</name>
    <dbReference type="NCBI Taxonomy" id="1755878"/>
    <lineage>
        <taxon>Bacteria</taxon>
        <taxon>Bacillati</taxon>
        <taxon>Actinomycetota</taxon>
        <taxon>Actinomycetes</taxon>
        <taxon>Mycobacteriales</taxon>
        <taxon>Nocardiaceae</taxon>
        <taxon>Nocardia</taxon>
    </lineage>
</organism>
<dbReference type="RefSeq" id="WP_378564367.1">
    <property type="nucleotide sequence ID" value="NZ_JBHSDL010000025.1"/>
</dbReference>
<accession>A0ABV8VJD2</accession>
<comment type="caution">
    <text evidence="1">The sequence shown here is derived from an EMBL/GenBank/DDBJ whole genome shotgun (WGS) entry which is preliminary data.</text>
</comment>
<gene>
    <name evidence="1" type="ORF">ACFO5K_18780</name>
</gene>
<keyword evidence="2" id="KW-1185">Reference proteome</keyword>
<dbReference type="Proteomes" id="UP001595844">
    <property type="component" value="Unassembled WGS sequence"/>
</dbReference>
<dbReference type="EMBL" id="JBHSDL010000025">
    <property type="protein sequence ID" value="MFC4376146.1"/>
    <property type="molecule type" value="Genomic_DNA"/>
</dbReference>
<name>A0ABV8VJD2_9NOCA</name>